<keyword evidence="3" id="KW-1185">Reference proteome</keyword>
<evidence type="ECO:0000313" key="2">
    <source>
        <dbReference type="EMBL" id="CAH2267087.1"/>
    </source>
</evidence>
<evidence type="ECO:0000256" key="1">
    <source>
        <dbReference type="SAM" id="MobiDB-lite"/>
    </source>
</evidence>
<protein>
    <submittedName>
        <fullName evidence="2">Jg8351 protein</fullName>
    </submittedName>
</protein>
<organism evidence="2 3">
    <name type="scientific">Pararge aegeria aegeria</name>
    <dbReference type="NCBI Taxonomy" id="348720"/>
    <lineage>
        <taxon>Eukaryota</taxon>
        <taxon>Metazoa</taxon>
        <taxon>Ecdysozoa</taxon>
        <taxon>Arthropoda</taxon>
        <taxon>Hexapoda</taxon>
        <taxon>Insecta</taxon>
        <taxon>Pterygota</taxon>
        <taxon>Neoptera</taxon>
        <taxon>Endopterygota</taxon>
        <taxon>Lepidoptera</taxon>
        <taxon>Glossata</taxon>
        <taxon>Ditrysia</taxon>
        <taxon>Papilionoidea</taxon>
        <taxon>Nymphalidae</taxon>
        <taxon>Satyrinae</taxon>
        <taxon>Satyrini</taxon>
        <taxon>Parargina</taxon>
        <taxon>Pararge</taxon>
    </lineage>
</organism>
<sequence length="112" mass="12596">MGSHGGRRRAPAHAHVAPRERKRKSPFVECLRIAAPDSFAREIVKSHDRARAAAVQWVGALCNACFYPIYQYRYHQQSSTAWLWLEAENVSIGGGPKQLSPNSILQKFSYSV</sequence>
<dbReference type="Proteomes" id="UP000838756">
    <property type="component" value="Unassembled WGS sequence"/>
</dbReference>
<gene>
    <name evidence="2" type="primary">jg8351</name>
    <name evidence="2" type="ORF">PAEG_LOCUS25667</name>
</gene>
<proteinExistence type="predicted"/>
<accession>A0A8S4SNB8</accession>
<feature type="region of interest" description="Disordered" evidence="1">
    <location>
        <begin position="1"/>
        <end position="23"/>
    </location>
</feature>
<dbReference type="AlphaFoldDB" id="A0A8S4SNB8"/>
<feature type="compositionally biased region" description="Basic residues" evidence="1">
    <location>
        <begin position="1"/>
        <end position="12"/>
    </location>
</feature>
<comment type="caution">
    <text evidence="2">The sequence shown here is derived from an EMBL/GenBank/DDBJ whole genome shotgun (WGS) entry which is preliminary data.</text>
</comment>
<evidence type="ECO:0000313" key="3">
    <source>
        <dbReference type="Proteomes" id="UP000838756"/>
    </source>
</evidence>
<reference evidence="2" key="1">
    <citation type="submission" date="2022-03" db="EMBL/GenBank/DDBJ databases">
        <authorList>
            <person name="Lindestad O."/>
        </authorList>
    </citation>
    <scope>NUCLEOTIDE SEQUENCE</scope>
</reference>
<dbReference type="EMBL" id="CAKXAJ010026346">
    <property type="protein sequence ID" value="CAH2267087.1"/>
    <property type="molecule type" value="Genomic_DNA"/>
</dbReference>
<name>A0A8S4SNB8_9NEOP</name>